<dbReference type="PROSITE" id="PS00755">
    <property type="entry name" value="SECY_1"/>
    <property type="match status" value="1"/>
</dbReference>
<feature type="transmembrane region" description="Helical" evidence="10">
    <location>
        <begin position="375"/>
        <end position="394"/>
    </location>
</feature>
<proteinExistence type="inferred from homology"/>
<dbReference type="InterPro" id="IPR030659">
    <property type="entry name" value="SecY_CS"/>
</dbReference>
<feature type="transmembrane region" description="Helical" evidence="10">
    <location>
        <begin position="216"/>
        <end position="239"/>
    </location>
</feature>
<keyword evidence="6 10" id="KW-1133">Transmembrane helix</keyword>
<dbReference type="InterPro" id="IPR002208">
    <property type="entry name" value="SecY/SEC61-alpha"/>
</dbReference>
<name>A0A2D0N9T7_FLAN2</name>
<keyword evidence="10" id="KW-1003">Cell membrane</keyword>
<comment type="subunit">
    <text evidence="10">Component of the Sec protein translocase complex. Heterotrimer consisting of SecY, SecE and SecG subunits. The heterotrimers can form oligomers, although 1 heterotrimer is thought to be able to translocate proteins. Interacts with the ribosome. Interacts with SecDF, and other proteins may be involved. Interacts with SecA.</text>
</comment>
<dbReference type="InterPro" id="IPR026593">
    <property type="entry name" value="SecY"/>
</dbReference>
<dbReference type="RefSeq" id="WP_099152117.1">
    <property type="nucleotide sequence ID" value="NZ_PDUD01000025.1"/>
</dbReference>
<dbReference type="SUPFAM" id="SSF103491">
    <property type="entry name" value="Preprotein translocase SecY subunit"/>
    <property type="match status" value="1"/>
</dbReference>
<feature type="transmembrane region" description="Helical" evidence="10">
    <location>
        <begin position="317"/>
        <end position="339"/>
    </location>
</feature>
<dbReference type="NCBIfam" id="TIGR00967">
    <property type="entry name" value="3a0501s007"/>
    <property type="match status" value="1"/>
</dbReference>
<feature type="transmembrane region" description="Helical" evidence="10">
    <location>
        <begin position="123"/>
        <end position="141"/>
    </location>
</feature>
<evidence type="ECO:0000256" key="5">
    <source>
        <dbReference type="ARBA" id="ARBA00022927"/>
    </source>
</evidence>
<dbReference type="GO" id="GO:0006605">
    <property type="term" value="P:protein targeting"/>
    <property type="evidence" value="ECO:0007669"/>
    <property type="project" value="UniProtKB-UniRule"/>
</dbReference>
<dbReference type="FunFam" id="1.10.3370.10:FF:000001">
    <property type="entry name" value="Preprotein translocase subunit SecY"/>
    <property type="match status" value="1"/>
</dbReference>
<dbReference type="GO" id="GO:0005886">
    <property type="term" value="C:plasma membrane"/>
    <property type="evidence" value="ECO:0007669"/>
    <property type="project" value="UniProtKB-SubCell"/>
</dbReference>
<feature type="transmembrane region" description="Helical" evidence="10">
    <location>
        <begin position="274"/>
        <end position="297"/>
    </location>
</feature>
<comment type="caution">
    <text evidence="14">The sequence shown here is derived from an EMBL/GenBank/DDBJ whole genome shotgun (WGS) entry which is preliminary data.</text>
</comment>
<evidence type="ECO:0000256" key="7">
    <source>
        <dbReference type="ARBA" id="ARBA00023010"/>
    </source>
</evidence>
<keyword evidence="5 10" id="KW-0653">Protein transport</keyword>
<sequence length="457" mass="49135">MKRFIDTLKNIWKIKELRNRILFTLGMLLVFRFGSFVVLPGVDPVALQAAIANNDNPNDLLGLINVFTGGAFNNASIMALGIMPYITASIIIQLLGFAVPYFQRLQQKEGESGRKKINQITRLLTVAITLVQGGGYLSYVKGLGAVDPSVPGGIFWISNIIILSTGTVFAMWLGERITDRGIGNGVSLLITVGIIASLPAALVFELTSRMAAGGALVFVLEMAILYAIIMATVLIVTGVRRIPIQFAKRMVGRGNSAMPAAGARDYIPLKVNAAGVMPIIFAQALMFIPGVIAQFGADPATAGSSGVLRALNDFTSPLYNIIYFFIVVVFTYVYTALMVNPQQYAEYLKRQNAFIPGIKPGKATADFIDAITTRITLPGSIFLGIIAILPAFAGGFGVNIAFAAFFGGTSLLILVGVVLDTLQQIESHLLMRRYDGLVKSGRLQGRQSRMQGIGANM</sequence>
<protein>
    <recommendedName>
        <fullName evidence="9 10">Protein translocase subunit SecY</fullName>
    </recommendedName>
</protein>
<reference evidence="14 15" key="1">
    <citation type="submission" date="2017-10" db="EMBL/GenBank/DDBJ databases">
        <title>The draft genome sequence of Lewinella nigricans NBRC 102662.</title>
        <authorList>
            <person name="Wang K."/>
        </authorList>
    </citation>
    <scope>NUCLEOTIDE SEQUENCE [LARGE SCALE GENOMIC DNA]</scope>
    <source>
        <strain evidence="14 15">NBRC 102662</strain>
    </source>
</reference>
<evidence type="ECO:0000313" key="15">
    <source>
        <dbReference type="Proteomes" id="UP000223913"/>
    </source>
</evidence>
<feature type="transmembrane region" description="Helical" evidence="10">
    <location>
        <begin position="21"/>
        <end position="39"/>
    </location>
</feature>
<dbReference type="PROSITE" id="PS00756">
    <property type="entry name" value="SECY_2"/>
    <property type="match status" value="1"/>
</dbReference>
<evidence type="ECO:0000256" key="11">
    <source>
        <dbReference type="RuleBase" id="RU000537"/>
    </source>
</evidence>
<evidence type="ECO:0000256" key="13">
    <source>
        <dbReference type="RuleBase" id="RU004349"/>
    </source>
</evidence>
<organism evidence="14 15">
    <name type="scientific">Flavilitoribacter nigricans (strain ATCC 23147 / DSM 23189 / NBRC 102662 / NCIMB 1420 / SS-2)</name>
    <name type="common">Lewinella nigricans</name>
    <dbReference type="NCBI Taxonomy" id="1122177"/>
    <lineage>
        <taxon>Bacteria</taxon>
        <taxon>Pseudomonadati</taxon>
        <taxon>Bacteroidota</taxon>
        <taxon>Saprospiria</taxon>
        <taxon>Saprospirales</taxon>
        <taxon>Lewinellaceae</taxon>
        <taxon>Flavilitoribacter</taxon>
    </lineage>
</organism>
<dbReference type="PANTHER" id="PTHR10906">
    <property type="entry name" value="SECY/SEC61-ALPHA FAMILY MEMBER"/>
    <property type="match status" value="1"/>
</dbReference>
<keyword evidence="4 10" id="KW-0812">Transmembrane</keyword>
<comment type="subcellular location">
    <subcellularLocation>
        <location evidence="10">Cell membrane</location>
        <topology evidence="10">Multi-pass membrane protein</topology>
    </subcellularLocation>
    <subcellularLocation>
        <location evidence="1 12">Membrane</location>
        <topology evidence="1 12">Multi-pass membrane protein</topology>
    </subcellularLocation>
</comment>
<feature type="transmembrane region" description="Helical" evidence="10">
    <location>
        <begin position="82"/>
        <end position="102"/>
    </location>
</feature>
<dbReference type="GO" id="GO:0043952">
    <property type="term" value="P:protein transport by the Sec complex"/>
    <property type="evidence" value="ECO:0007669"/>
    <property type="project" value="UniProtKB-UniRule"/>
</dbReference>
<evidence type="ECO:0000313" key="14">
    <source>
        <dbReference type="EMBL" id="PHN04543.1"/>
    </source>
</evidence>
<dbReference type="HAMAP" id="MF_01465">
    <property type="entry name" value="SecY"/>
    <property type="match status" value="1"/>
</dbReference>
<feature type="transmembrane region" description="Helical" evidence="10">
    <location>
        <begin position="153"/>
        <end position="173"/>
    </location>
</feature>
<dbReference type="OrthoDB" id="9809248at2"/>
<evidence type="ECO:0000256" key="1">
    <source>
        <dbReference type="ARBA" id="ARBA00004141"/>
    </source>
</evidence>
<keyword evidence="8 10" id="KW-0472">Membrane</keyword>
<keyword evidence="7 10" id="KW-0811">Translocation</keyword>
<dbReference type="Gene3D" id="1.10.3370.10">
    <property type="entry name" value="SecY subunit domain"/>
    <property type="match status" value="1"/>
</dbReference>
<evidence type="ECO:0000256" key="6">
    <source>
        <dbReference type="ARBA" id="ARBA00022989"/>
    </source>
</evidence>
<comment type="similarity">
    <text evidence="2 10 13">Belongs to the SecY/SEC61-alpha family.</text>
</comment>
<feature type="transmembrane region" description="Helical" evidence="10">
    <location>
        <begin position="400"/>
        <end position="422"/>
    </location>
</feature>
<evidence type="ECO:0000256" key="9">
    <source>
        <dbReference type="ARBA" id="ARBA00039733"/>
    </source>
</evidence>
<gene>
    <name evidence="10" type="primary">secY</name>
    <name evidence="14" type="ORF">CRP01_21295</name>
</gene>
<comment type="function">
    <text evidence="10 11">The central subunit of the protein translocation channel SecYEG. Consists of two halves formed by TMs 1-5 and 6-10. These two domains form a lateral gate at the front which open onto the bilayer between TMs 2 and 7, and are clamped together by SecE at the back. The channel is closed by both a pore ring composed of hydrophobic SecY resides and a short helix (helix 2A) on the extracellular side of the membrane which forms a plug. The plug probably moves laterally to allow the channel to open. The ring and the pore may move independently.</text>
</comment>
<evidence type="ECO:0000256" key="2">
    <source>
        <dbReference type="ARBA" id="ARBA00005751"/>
    </source>
</evidence>
<dbReference type="PIRSF" id="PIRSF004557">
    <property type="entry name" value="SecY"/>
    <property type="match status" value="1"/>
</dbReference>
<dbReference type="Pfam" id="PF00344">
    <property type="entry name" value="SecY"/>
    <property type="match status" value="1"/>
</dbReference>
<evidence type="ECO:0000256" key="4">
    <source>
        <dbReference type="ARBA" id="ARBA00022692"/>
    </source>
</evidence>
<keyword evidence="15" id="KW-1185">Reference proteome</keyword>
<dbReference type="PRINTS" id="PR00303">
    <property type="entry name" value="SECYTRNLCASE"/>
</dbReference>
<dbReference type="InterPro" id="IPR023201">
    <property type="entry name" value="SecY_dom_sf"/>
</dbReference>
<evidence type="ECO:0000256" key="8">
    <source>
        <dbReference type="ARBA" id="ARBA00023136"/>
    </source>
</evidence>
<accession>A0A2D0N9T7</accession>
<dbReference type="GO" id="GO:0065002">
    <property type="term" value="P:intracellular protein transmembrane transport"/>
    <property type="evidence" value="ECO:0007669"/>
    <property type="project" value="UniProtKB-UniRule"/>
</dbReference>
<dbReference type="EMBL" id="PDUD01000025">
    <property type="protein sequence ID" value="PHN04543.1"/>
    <property type="molecule type" value="Genomic_DNA"/>
</dbReference>
<keyword evidence="3 10" id="KW-0813">Transport</keyword>
<dbReference type="Proteomes" id="UP000223913">
    <property type="component" value="Unassembled WGS sequence"/>
</dbReference>
<evidence type="ECO:0000256" key="10">
    <source>
        <dbReference type="HAMAP-Rule" id="MF_01465"/>
    </source>
</evidence>
<evidence type="ECO:0000256" key="3">
    <source>
        <dbReference type="ARBA" id="ARBA00022448"/>
    </source>
</evidence>
<feature type="transmembrane region" description="Helical" evidence="10">
    <location>
        <begin position="185"/>
        <end position="204"/>
    </location>
</feature>
<dbReference type="AlphaFoldDB" id="A0A2D0N9T7"/>
<evidence type="ECO:0000256" key="12">
    <source>
        <dbReference type="RuleBase" id="RU003484"/>
    </source>
</evidence>